<protein>
    <recommendedName>
        <fullName evidence="3">FP protein C-terminal domain-containing protein</fullName>
    </recommendedName>
</protein>
<evidence type="ECO:0000256" key="2">
    <source>
        <dbReference type="SAM" id="MobiDB-lite"/>
    </source>
</evidence>
<dbReference type="InterPro" id="IPR057251">
    <property type="entry name" value="FP_C"/>
</dbReference>
<dbReference type="EMBL" id="CAKOGL010000030">
    <property type="protein sequence ID" value="CAH2106893.1"/>
    <property type="molecule type" value="Genomic_DNA"/>
</dbReference>
<keyword evidence="5" id="KW-1185">Reference proteome</keyword>
<dbReference type="Proteomes" id="UP001153954">
    <property type="component" value="Unassembled WGS sequence"/>
</dbReference>
<reference evidence="4" key="1">
    <citation type="submission" date="2022-03" db="EMBL/GenBank/DDBJ databases">
        <authorList>
            <person name="Tunstrom K."/>
        </authorList>
    </citation>
    <scope>NUCLEOTIDE SEQUENCE</scope>
</reference>
<accession>A0AAU9V9H1</accession>
<organism evidence="4 5">
    <name type="scientific">Euphydryas editha</name>
    <name type="common">Edith's checkerspot</name>
    <dbReference type="NCBI Taxonomy" id="104508"/>
    <lineage>
        <taxon>Eukaryota</taxon>
        <taxon>Metazoa</taxon>
        <taxon>Ecdysozoa</taxon>
        <taxon>Arthropoda</taxon>
        <taxon>Hexapoda</taxon>
        <taxon>Insecta</taxon>
        <taxon>Pterygota</taxon>
        <taxon>Neoptera</taxon>
        <taxon>Endopterygota</taxon>
        <taxon>Lepidoptera</taxon>
        <taxon>Glossata</taxon>
        <taxon>Ditrysia</taxon>
        <taxon>Papilionoidea</taxon>
        <taxon>Nymphalidae</taxon>
        <taxon>Nymphalinae</taxon>
        <taxon>Euphydryas</taxon>
    </lineage>
</organism>
<feature type="compositionally biased region" description="Polar residues" evidence="2">
    <location>
        <begin position="7"/>
        <end position="19"/>
    </location>
</feature>
<gene>
    <name evidence="4" type="ORF">EEDITHA_LOCUS20972</name>
</gene>
<feature type="coiled-coil region" evidence="1">
    <location>
        <begin position="79"/>
        <end position="155"/>
    </location>
</feature>
<feature type="domain" description="FP protein C-terminal" evidence="3">
    <location>
        <begin position="190"/>
        <end position="241"/>
    </location>
</feature>
<name>A0AAU9V9H1_EUPED</name>
<proteinExistence type="predicted"/>
<evidence type="ECO:0000313" key="4">
    <source>
        <dbReference type="EMBL" id="CAH2106893.1"/>
    </source>
</evidence>
<dbReference type="Pfam" id="PF25298">
    <property type="entry name" value="Baculo_FP_2nd"/>
    <property type="match status" value="1"/>
</dbReference>
<dbReference type="AlphaFoldDB" id="A0AAU9V9H1"/>
<comment type="caution">
    <text evidence="4">The sequence shown here is derived from an EMBL/GenBank/DDBJ whole genome shotgun (WGS) entry which is preliminary data.</text>
</comment>
<evidence type="ECO:0000259" key="3">
    <source>
        <dbReference type="Pfam" id="PF25298"/>
    </source>
</evidence>
<keyword evidence="1" id="KW-0175">Coiled coil</keyword>
<evidence type="ECO:0000256" key="1">
    <source>
        <dbReference type="SAM" id="Coils"/>
    </source>
</evidence>
<sequence>MSILRTPPSTTSTEATLQHKTGGRYGSEPQLNTSMEIQDELTPPSHIYFRNKRPREDEISLSQFQDFKKEIKEVITSLLGQQKKEYEEIASTLKCLQQTTANIELSVSLLTSQNEEFQKKIDKLESQSKKDREYISLLEDKIEDLQRTSRKTSIEIKNDFNIKNKCKLQAKHLGFTTNEDTPVYLSEQLTAKGARLFFLSRDLVKTKKFKYCWTAFGRVFVRKDDASKIICIQNEAQVHQLLQDI</sequence>
<feature type="region of interest" description="Disordered" evidence="2">
    <location>
        <begin position="1"/>
        <end position="30"/>
    </location>
</feature>
<evidence type="ECO:0000313" key="5">
    <source>
        <dbReference type="Proteomes" id="UP001153954"/>
    </source>
</evidence>